<reference evidence="2 3" key="1">
    <citation type="submission" date="2013-08" db="EMBL/GenBank/DDBJ databases">
        <authorList>
            <person name="Weinstock G."/>
            <person name="Sodergren E."/>
            <person name="Wylie T."/>
            <person name="Fulton L."/>
            <person name="Fulton R."/>
            <person name="Fronick C."/>
            <person name="O'Laughlin M."/>
            <person name="Godfrey J."/>
            <person name="Miner T."/>
            <person name="Herter B."/>
            <person name="Appelbaum E."/>
            <person name="Cordes M."/>
            <person name="Lek S."/>
            <person name="Wollam A."/>
            <person name="Pepin K.H."/>
            <person name="Palsikar V.B."/>
            <person name="Mitreva M."/>
            <person name="Wilson R.K."/>
        </authorList>
    </citation>
    <scope>NUCLEOTIDE SEQUENCE [LARGE SCALE GENOMIC DNA]</scope>
    <source>
        <strain evidence="2 3">ATCC 15930</strain>
    </source>
</reference>
<dbReference type="Proteomes" id="UP000027442">
    <property type="component" value="Unassembled WGS sequence"/>
</dbReference>
<proteinExistence type="predicted"/>
<dbReference type="Pfam" id="PF26628">
    <property type="entry name" value="DUF8202"/>
    <property type="match status" value="1"/>
</dbReference>
<comment type="caution">
    <text evidence="2">The sequence shown here is derived from an EMBL/GenBank/DDBJ whole genome shotgun (WGS) entry which is preliminary data.</text>
</comment>
<dbReference type="eggNOG" id="COG1361">
    <property type="taxonomic scope" value="Bacteria"/>
</dbReference>
<dbReference type="EMBL" id="JNGW01000141">
    <property type="protein sequence ID" value="KDR50716.1"/>
    <property type="molecule type" value="Genomic_DNA"/>
</dbReference>
<name>A0A069QLM2_HOYLO</name>
<organism evidence="2 3">
    <name type="scientific">Hoylesella loescheii DSM 19665 = JCM 12249 = ATCC 15930</name>
    <dbReference type="NCBI Taxonomy" id="1122985"/>
    <lineage>
        <taxon>Bacteria</taxon>
        <taxon>Pseudomonadati</taxon>
        <taxon>Bacteroidota</taxon>
        <taxon>Bacteroidia</taxon>
        <taxon>Bacteroidales</taxon>
        <taxon>Prevotellaceae</taxon>
        <taxon>Hoylesella</taxon>
    </lineage>
</organism>
<keyword evidence="3" id="KW-1185">Reference proteome</keyword>
<protein>
    <recommendedName>
        <fullName evidence="1">DUF8202 domain-containing protein</fullName>
    </recommendedName>
</protein>
<dbReference type="HOGENOM" id="CLU_524642_0_0_10"/>
<feature type="domain" description="DUF8202" evidence="1">
    <location>
        <begin position="189"/>
        <end position="351"/>
    </location>
</feature>
<evidence type="ECO:0000259" key="1">
    <source>
        <dbReference type="Pfam" id="PF26628"/>
    </source>
</evidence>
<accession>A0A069QLM2</accession>
<dbReference type="InterPro" id="IPR058515">
    <property type="entry name" value="DUF8202"/>
</dbReference>
<evidence type="ECO:0000313" key="2">
    <source>
        <dbReference type="EMBL" id="KDR50716.1"/>
    </source>
</evidence>
<dbReference type="AlphaFoldDB" id="A0A069QLM2"/>
<gene>
    <name evidence="2" type="ORF">HMPREF1991_03229</name>
</gene>
<sequence length="620" mass="68003">MFNTYFIYRPSLLLTNQIIMKQTIYSIATTVVSLSFVLTFTSLGAQAQVQNQASQHAPGGVTGYLRWGLGNDATPVSLNCGKGMTFVGVGKVRQGSEQLLWNVGTQGGKTQLVQTTARTADLTRDTFMNYMGRDTLPPLRLYAYVTSSANGIRGTLAVGGKTKERLPVGILKEGMAEYAVYPRALSVTERMRVESAMALRHGVTLGHSYFNSKGAVIRNYYRLKGYNHRVAGIIGDSTSRLRQTMGESSEGEAVIRLSTRTIDEGASYLWGDDAKRLAFAADRGNGKWMQRRWAATATGASVTGITLKFDTRSIRQMEPLAEGESYYLAVDRSGTGKFPAGQVRYYKAQMGQGDSLTFAGINTDVGKSIFTLRAAGDFFSTINMERPQCSTGAKGALRVQLTGGTPPYRITTTLDGKSAYTQTTADSVITIPSLAQGKYALTIRDNSGKCLTNEITVCNADLPDVPELEDVHFAQGAERDYQLETKGNYACRWKSPAGRYLNGQRVTLDEDGEYTVELTNGDGCSTLRTLNVTTTTSDGFARYEVSPNPTRDGNVNVRVELTEDAPLILRLHAPDGALLQMEEHDADNYHTTRLYLPVAGTYVLEMRSREARRSVKIIRR</sequence>
<evidence type="ECO:0000313" key="3">
    <source>
        <dbReference type="Proteomes" id="UP000027442"/>
    </source>
</evidence>
<dbReference type="PATRIC" id="fig|1122985.7.peg.3345"/>